<evidence type="ECO:0000313" key="3">
    <source>
        <dbReference type="Proteomes" id="UP000663419"/>
    </source>
</evidence>
<accession>A0A8A1LPK2</accession>
<protein>
    <submittedName>
        <fullName evidence="2">Uncharacterized protein</fullName>
    </submittedName>
</protein>
<feature type="region of interest" description="Disordered" evidence="1">
    <location>
        <begin position="19"/>
        <end position="41"/>
    </location>
</feature>
<feature type="region of interest" description="Disordered" evidence="1">
    <location>
        <begin position="66"/>
        <end position="86"/>
    </location>
</feature>
<evidence type="ECO:0000313" key="2">
    <source>
        <dbReference type="EMBL" id="QSS54523.1"/>
    </source>
</evidence>
<sequence length="119" mass="13568">MLTHFRNYNAKYTGRRMVDRDKSKKTNSKLCDFPTSSPSEPAQTKLFSRGFKAIALVRCSAMQRGEELGDNNTSKRSAANRLEEERRGGENIVILNQITEEWMQATGSIIVRWGHQFNG</sequence>
<dbReference type="VEuPathDB" id="FungiDB:I7I53_02094"/>
<name>A0A8A1LPK2_AJEC8</name>
<gene>
    <name evidence="2" type="ORF">I7I53_02094</name>
</gene>
<evidence type="ECO:0000256" key="1">
    <source>
        <dbReference type="SAM" id="MobiDB-lite"/>
    </source>
</evidence>
<dbReference type="EMBL" id="CP069104">
    <property type="protein sequence ID" value="QSS54523.1"/>
    <property type="molecule type" value="Genomic_DNA"/>
</dbReference>
<reference evidence="2" key="1">
    <citation type="submission" date="2021-01" db="EMBL/GenBank/DDBJ databases">
        <title>Chromosome-level genome assembly of a human fungal pathogen reveals clustering of transcriptionally co-regulated genes.</title>
        <authorList>
            <person name="Voorhies M."/>
            <person name="Cohen S."/>
            <person name="Shea T.P."/>
            <person name="Petrus S."/>
            <person name="Munoz J.F."/>
            <person name="Poplawski S."/>
            <person name="Goldman W.E."/>
            <person name="Michael T."/>
            <person name="Cuomo C.A."/>
            <person name="Sil A."/>
            <person name="Beyhan S."/>
        </authorList>
    </citation>
    <scope>NUCLEOTIDE SEQUENCE</scope>
    <source>
        <strain evidence="2">H88</strain>
    </source>
</reference>
<proteinExistence type="predicted"/>
<dbReference type="Proteomes" id="UP000663419">
    <property type="component" value="Chromosome 3"/>
</dbReference>
<organism evidence="2 3">
    <name type="scientific">Ajellomyces capsulatus (strain H88)</name>
    <name type="common">Darling's disease fungus</name>
    <name type="synonym">Histoplasma capsulatum</name>
    <dbReference type="NCBI Taxonomy" id="544711"/>
    <lineage>
        <taxon>Eukaryota</taxon>
        <taxon>Fungi</taxon>
        <taxon>Dikarya</taxon>
        <taxon>Ascomycota</taxon>
        <taxon>Pezizomycotina</taxon>
        <taxon>Eurotiomycetes</taxon>
        <taxon>Eurotiomycetidae</taxon>
        <taxon>Onygenales</taxon>
        <taxon>Ajellomycetaceae</taxon>
        <taxon>Histoplasma</taxon>
    </lineage>
</organism>
<dbReference type="AlphaFoldDB" id="A0A8A1LPK2"/>